<feature type="binding site" evidence="6">
    <location>
        <position position="90"/>
    </location>
    <ligand>
        <name>S-adenosyl-L-methionine</name>
        <dbReference type="ChEBI" id="CHEBI:59789"/>
    </ligand>
</feature>
<dbReference type="SUPFAM" id="SSF53335">
    <property type="entry name" value="S-adenosyl-L-methionine-dependent methyltransferases"/>
    <property type="match status" value="1"/>
</dbReference>
<dbReference type="Pfam" id="PF03705">
    <property type="entry name" value="CheR_N"/>
    <property type="match status" value="1"/>
</dbReference>
<dbReference type="Pfam" id="PF01739">
    <property type="entry name" value="CheR"/>
    <property type="match status" value="1"/>
</dbReference>
<feature type="binding site" evidence="6">
    <location>
        <begin position="204"/>
        <end position="205"/>
    </location>
    <ligand>
        <name>S-adenosyl-L-methionine</name>
        <dbReference type="ChEBI" id="CHEBI:59789"/>
    </ligand>
</feature>
<dbReference type="GO" id="GO:0008983">
    <property type="term" value="F:protein-glutamate O-methyltransferase activity"/>
    <property type="evidence" value="ECO:0007669"/>
    <property type="project" value="UniProtKB-EC"/>
</dbReference>
<evidence type="ECO:0000256" key="5">
    <source>
        <dbReference type="PIRNR" id="PIRNR000410"/>
    </source>
</evidence>
<evidence type="ECO:0000256" key="4">
    <source>
        <dbReference type="ARBA" id="ARBA00022691"/>
    </source>
</evidence>
<keyword evidence="9" id="KW-1185">Reference proteome</keyword>
<name>A0A075NY30_9ALTE</name>
<dbReference type="KEGG" id="aal:EP13_01790"/>
<keyword evidence="3 5" id="KW-0808">Transferase</keyword>
<dbReference type="Proteomes" id="UP000056090">
    <property type="component" value="Chromosome"/>
</dbReference>
<feature type="domain" description="CheR-type methyltransferase" evidence="7">
    <location>
        <begin position="9"/>
        <end position="277"/>
    </location>
</feature>
<dbReference type="SMART" id="SM00138">
    <property type="entry name" value="MeTrc"/>
    <property type="match status" value="1"/>
</dbReference>
<feature type="binding site" evidence="6">
    <location>
        <position position="146"/>
    </location>
    <ligand>
        <name>S-adenosyl-L-methionine</name>
        <dbReference type="ChEBI" id="CHEBI:59789"/>
    </ligand>
</feature>
<dbReference type="GeneID" id="78253676"/>
<dbReference type="InterPro" id="IPR036804">
    <property type="entry name" value="CheR_N_sf"/>
</dbReference>
<dbReference type="PANTHER" id="PTHR24422:SF19">
    <property type="entry name" value="CHEMOTAXIS PROTEIN METHYLTRANSFERASE"/>
    <property type="match status" value="1"/>
</dbReference>
<dbReference type="EC" id="2.1.1.80" evidence="5"/>
<dbReference type="PIRSF" id="PIRSF000410">
    <property type="entry name" value="CheR"/>
    <property type="match status" value="1"/>
</dbReference>
<feature type="binding site" evidence="6">
    <location>
        <position position="84"/>
    </location>
    <ligand>
        <name>S-adenosyl-L-methionine</name>
        <dbReference type="ChEBI" id="CHEBI:59789"/>
    </ligand>
</feature>
<comment type="catalytic activity">
    <reaction evidence="1 5">
        <text>L-glutamyl-[protein] + S-adenosyl-L-methionine = [protein]-L-glutamate 5-O-methyl ester + S-adenosyl-L-homocysteine</text>
        <dbReference type="Rhea" id="RHEA:24452"/>
        <dbReference type="Rhea" id="RHEA-COMP:10208"/>
        <dbReference type="Rhea" id="RHEA-COMP:10311"/>
        <dbReference type="ChEBI" id="CHEBI:29973"/>
        <dbReference type="ChEBI" id="CHEBI:57856"/>
        <dbReference type="ChEBI" id="CHEBI:59789"/>
        <dbReference type="ChEBI" id="CHEBI:82795"/>
        <dbReference type="EC" id="2.1.1.80"/>
    </reaction>
</comment>
<evidence type="ECO:0000259" key="7">
    <source>
        <dbReference type="PROSITE" id="PS50123"/>
    </source>
</evidence>
<dbReference type="InterPro" id="IPR022642">
    <property type="entry name" value="CheR_C"/>
</dbReference>
<dbReference type="SUPFAM" id="SSF47757">
    <property type="entry name" value="Chemotaxis receptor methyltransferase CheR, N-terminal domain"/>
    <property type="match status" value="1"/>
</dbReference>
<dbReference type="InterPro" id="IPR050903">
    <property type="entry name" value="Bact_Chemotaxis_MeTrfase"/>
</dbReference>
<evidence type="ECO:0000313" key="9">
    <source>
        <dbReference type="Proteomes" id="UP000056090"/>
    </source>
</evidence>
<organism evidence="8 9">
    <name type="scientific">Alteromonas australica</name>
    <dbReference type="NCBI Taxonomy" id="589873"/>
    <lineage>
        <taxon>Bacteria</taxon>
        <taxon>Pseudomonadati</taxon>
        <taxon>Pseudomonadota</taxon>
        <taxon>Gammaproteobacteria</taxon>
        <taxon>Alteromonadales</taxon>
        <taxon>Alteromonadaceae</taxon>
        <taxon>Alteromonas/Salinimonas group</taxon>
        <taxon>Alteromonas</taxon>
    </lineage>
</organism>
<evidence type="ECO:0000313" key="8">
    <source>
        <dbReference type="EMBL" id="AIF97530.1"/>
    </source>
</evidence>
<evidence type="ECO:0000256" key="3">
    <source>
        <dbReference type="ARBA" id="ARBA00022679"/>
    </source>
</evidence>
<dbReference type="PANTHER" id="PTHR24422">
    <property type="entry name" value="CHEMOTAXIS PROTEIN METHYLTRANSFERASE"/>
    <property type="match status" value="1"/>
</dbReference>
<proteinExistence type="predicted"/>
<reference evidence="8 9" key="1">
    <citation type="submission" date="2014-06" db="EMBL/GenBank/DDBJ databases">
        <title>Genomes of Alteromonas australica, a world apart.</title>
        <authorList>
            <person name="Gonzaga A."/>
            <person name="Lopez-Perez M."/>
            <person name="Rodriguez-Valera F."/>
        </authorList>
    </citation>
    <scope>NUCLEOTIDE SEQUENCE [LARGE SCALE GENOMIC DNA]</scope>
    <source>
        <strain evidence="8 9">H 17</strain>
    </source>
</reference>
<keyword evidence="4 5" id="KW-0949">S-adenosyl-L-methionine</keyword>
<comment type="function">
    <text evidence="5">Methylation of the membrane-bound methyl-accepting chemotaxis proteins (MCP) to form gamma-glutamyl methyl ester residues in MCP.</text>
</comment>
<dbReference type="eggNOG" id="COG1352">
    <property type="taxonomic scope" value="Bacteria"/>
</dbReference>
<dbReference type="PRINTS" id="PR00996">
    <property type="entry name" value="CHERMTFRASE"/>
</dbReference>
<dbReference type="InterPro" id="IPR029063">
    <property type="entry name" value="SAM-dependent_MTases_sf"/>
</dbReference>
<dbReference type="AlphaFoldDB" id="A0A075NY30"/>
<keyword evidence="2 5" id="KW-0489">Methyltransferase</keyword>
<protein>
    <recommendedName>
        <fullName evidence="5">Chemotaxis protein methyltransferase</fullName>
        <ecNumber evidence="5">2.1.1.80</ecNumber>
    </recommendedName>
</protein>
<evidence type="ECO:0000256" key="1">
    <source>
        <dbReference type="ARBA" id="ARBA00001541"/>
    </source>
</evidence>
<accession>A0A075NY30</accession>
<dbReference type="Gene3D" id="1.10.155.10">
    <property type="entry name" value="Chemotaxis receptor methyltransferase CheR, N-terminal domain"/>
    <property type="match status" value="1"/>
</dbReference>
<feature type="binding site" evidence="6">
    <location>
        <begin position="222"/>
        <end position="223"/>
    </location>
    <ligand>
        <name>S-adenosyl-L-methionine</name>
        <dbReference type="ChEBI" id="CHEBI:59789"/>
    </ligand>
</feature>
<dbReference type="PROSITE" id="PS50123">
    <property type="entry name" value="CHER"/>
    <property type="match status" value="1"/>
</dbReference>
<dbReference type="EMBL" id="CP008849">
    <property type="protein sequence ID" value="AIF97530.1"/>
    <property type="molecule type" value="Genomic_DNA"/>
</dbReference>
<evidence type="ECO:0000256" key="2">
    <source>
        <dbReference type="ARBA" id="ARBA00022603"/>
    </source>
</evidence>
<dbReference type="GO" id="GO:0032259">
    <property type="term" value="P:methylation"/>
    <property type="evidence" value="ECO:0007669"/>
    <property type="project" value="UniProtKB-KW"/>
</dbReference>
<dbReference type="InterPro" id="IPR000780">
    <property type="entry name" value="CheR_MeTrfase"/>
</dbReference>
<dbReference type="Gene3D" id="3.40.50.150">
    <property type="entry name" value="Vaccinia Virus protein VP39"/>
    <property type="match status" value="1"/>
</dbReference>
<dbReference type="InterPro" id="IPR026024">
    <property type="entry name" value="Chemotaxis_MeTrfase_CheR"/>
</dbReference>
<feature type="binding site" evidence="6">
    <location>
        <position position="121"/>
    </location>
    <ligand>
        <name>S-adenosyl-L-methionine</name>
        <dbReference type="ChEBI" id="CHEBI:59789"/>
    </ligand>
</feature>
<feature type="binding site" evidence="6">
    <location>
        <position position="86"/>
    </location>
    <ligand>
        <name>S-adenosyl-L-methionine</name>
        <dbReference type="ChEBI" id="CHEBI:59789"/>
    </ligand>
</feature>
<sequence length="277" mass="31642">MTAVLQASPVQREFAYSRRDFERVKKLLFSQAGINLADSKDAMVYSRLARRLRVLNISSFKAYLTFVAQNEEEMEHFINALTTNLTAFFREPHHFDALSTYLKANPNVKRIWCAASSTGEEPYSIAMTVASVFGSFSPKISILATDIDSKVLHIAREGVYSQSSIAQLSLQHRQQFFYKGKGKYRGKVKIANELRQMVRFEPLNLMSPSWCVEGPVDIIFCRNVMIYFDRQTQQKILSRMVTLMAPNGMYVAGHSENFTMYPNLVTPMGKTIYRPVT</sequence>
<evidence type="ECO:0000256" key="6">
    <source>
        <dbReference type="PIRSR" id="PIRSR000410-1"/>
    </source>
</evidence>
<dbReference type="RefSeq" id="WP_044055701.1">
    <property type="nucleotide sequence ID" value="NZ_CBCSKJ010000005.1"/>
</dbReference>
<gene>
    <name evidence="8" type="ORF">EP13_01790</name>
</gene>
<dbReference type="InterPro" id="IPR022641">
    <property type="entry name" value="CheR_N"/>
</dbReference>